<proteinExistence type="predicted"/>
<comment type="caution">
    <text evidence="1">The sequence shown here is derived from an EMBL/GenBank/DDBJ whole genome shotgun (WGS) entry which is preliminary data.</text>
</comment>
<protein>
    <submittedName>
        <fullName evidence="1">YdeI/OmpD-associated family protein</fullName>
    </submittedName>
</protein>
<evidence type="ECO:0000313" key="2">
    <source>
        <dbReference type="Proteomes" id="UP000712080"/>
    </source>
</evidence>
<name>A0A972FL50_9FLAO</name>
<accession>A0A972FL50</accession>
<dbReference type="Pfam" id="PF13376">
    <property type="entry name" value="OmdA"/>
    <property type="match status" value="1"/>
</dbReference>
<organism evidence="1 2">
    <name type="scientific">Flavobacterium silvaticum</name>
    <dbReference type="NCBI Taxonomy" id="1852020"/>
    <lineage>
        <taxon>Bacteria</taxon>
        <taxon>Pseudomonadati</taxon>
        <taxon>Bacteroidota</taxon>
        <taxon>Flavobacteriia</taxon>
        <taxon>Flavobacteriales</taxon>
        <taxon>Flavobacteriaceae</taxon>
        <taxon>Flavobacterium</taxon>
    </lineage>
</organism>
<dbReference type="RefSeq" id="WP_169527154.1">
    <property type="nucleotide sequence ID" value="NZ_JAAMPU010000104.1"/>
</dbReference>
<dbReference type="Proteomes" id="UP000712080">
    <property type="component" value="Unassembled WGS sequence"/>
</dbReference>
<dbReference type="EMBL" id="JAAMPU010000104">
    <property type="protein sequence ID" value="NMH28044.1"/>
    <property type="molecule type" value="Genomic_DNA"/>
</dbReference>
<evidence type="ECO:0000313" key="1">
    <source>
        <dbReference type="EMBL" id="NMH28044.1"/>
    </source>
</evidence>
<reference evidence="1" key="1">
    <citation type="submission" date="2020-02" db="EMBL/GenBank/DDBJ databases">
        <title>Flavobacterium sp. genome.</title>
        <authorList>
            <person name="Jung H.S."/>
            <person name="Baek J.H."/>
            <person name="Jeon C.O."/>
        </authorList>
    </citation>
    <scope>NUCLEOTIDE SEQUENCE</scope>
    <source>
        <strain evidence="1">SE-s28</strain>
    </source>
</reference>
<sequence length="74" mass="8340">MLKKGEHIEGIPAELQQLLDSDEAAKAFFESLARSHKQAYCDWVGSAKQETTRHTRAGKAILMLRNNQKTLKTV</sequence>
<dbReference type="AlphaFoldDB" id="A0A972FL50"/>
<gene>
    <name evidence="1" type="ORF">G6047_08365</name>
</gene>
<keyword evidence="2" id="KW-1185">Reference proteome</keyword>